<organism evidence="3 4">
    <name type="scientific">Bradyrhizobium erythrophlei</name>
    <dbReference type="NCBI Taxonomy" id="1437360"/>
    <lineage>
        <taxon>Bacteria</taxon>
        <taxon>Pseudomonadati</taxon>
        <taxon>Pseudomonadota</taxon>
        <taxon>Alphaproteobacteria</taxon>
        <taxon>Hyphomicrobiales</taxon>
        <taxon>Nitrobacteraceae</taxon>
        <taxon>Bradyrhizobium</taxon>
    </lineage>
</organism>
<dbReference type="EMBL" id="LT670849">
    <property type="protein sequence ID" value="SHN65558.1"/>
    <property type="molecule type" value="Genomic_DNA"/>
</dbReference>
<accession>A0A1M7T4D1</accession>
<feature type="region of interest" description="Disordered" evidence="1">
    <location>
        <begin position="29"/>
        <end position="55"/>
    </location>
</feature>
<gene>
    <name evidence="3" type="ORF">SAMN05444170_0737</name>
</gene>
<dbReference type="Proteomes" id="UP000184096">
    <property type="component" value="Chromosome I"/>
</dbReference>
<evidence type="ECO:0000256" key="1">
    <source>
        <dbReference type="SAM" id="MobiDB-lite"/>
    </source>
</evidence>
<name>A0A1M7T4D1_9BRAD</name>
<feature type="chain" id="PRO_5012252447" evidence="2">
    <location>
        <begin position="30"/>
        <end position="88"/>
    </location>
</feature>
<proteinExistence type="predicted"/>
<evidence type="ECO:0000256" key="2">
    <source>
        <dbReference type="SAM" id="SignalP"/>
    </source>
</evidence>
<dbReference type="AlphaFoldDB" id="A0A1M7T4D1"/>
<reference evidence="4" key="1">
    <citation type="submission" date="2016-11" db="EMBL/GenBank/DDBJ databases">
        <authorList>
            <person name="Varghese N."/>
            <person name="Submissions S."/>
        </authorList>
    </citation>
    <scope>NUCLEOTIDE SEQUENCE [LARGE SCALE GENOMIC DNA]</scope>
    <source>
        <strain evidence="4">GAS401</strain>
    </source>
</reference>
<sequence length="88" mass="9273">MRNSATLFLTLATCAAALVTVPMVTLAKAATNDSDKEKAKKIQASPSFSDPRSTDRANATCFRAIDCATWPPRINDDPDRKAGGAGGM</sequence>
<feature type="signal peptide" evidence="2">
    <location>
        <begin position="1"/>
        <end position="29"/>
    </location>
</feature>
<keyword evidence="4" id="KW-1185">Reference proteome</keyword>
<evidence type="ECO:0000313" key="4">
    <source>
        <dbReference type="Proteomes" id="UP000184096"/>
    </source>
</evidence>
<evidence type="ECO:0000313" key="3">
    <source>
        <dbReference type="EMBL" id="SHN65558.1"/>
    </source>
</evidence>
<keyword evidence="2" id="KW-0732">Signal</keyword>
<protein>
    <submittedName>
        <fullName evidence="3">Uncharacterized protein</fullName>
    </submittedName>
</protein>